<reference evidence="2 3" key="1">
    <citation type="submission" date="2020-01" db="EMBL/GenBank/DDBJ databases">
        <title>Pseudarthrobacter psychrotolerans sp. nov., isolated from antarctic soil.</title>
        <authorList>
            <person name="Shin Y."/>
            <person name="Park W."/>
        </authorList>
    </citation>
    <scope>NUCLEOTIDE SEQUENCE [LARGE SCALE GENOMIC DNA]</scope>
    <source>
        <strain evidence="2 3">YJ56</strain>
    </source>
</reference>
<dbReference type="Proteomes" id="UP000464186">
    <property type="component" value="Chromosome"/>
</dbReference>
<name>A0A6P1NRR5_9MICC</name>
<dbReference type="EMBL" id="CP047898">
    <property type="protein sequence ID" value="QHK21294.1"/>
    <property type="molecule type" value="Genomic_DNA"/>
</dbReference>
<accession>A0A6P1NRR5</accession>
<protein>
    <submittedName>
        <fullName evidence="2">Uncharacterized protein</fullName>
    </submittedName>
</protein>
<sequence length="53" mass="5819">MDVSAGILMAVIGAVVVIALFAILIPRWSKANKAKPGALKPDKFFEIRRKNRP</sequence>
<evidence type="ECO:0000313" key="2">
    <source>
        <dbReference type="EMBL" id="QHK21294.1"/>
    </source>
</evidence>
<dbReference type="AlphaFoldDB" id="A0A6P1NRR5"/>
<keyword evidence="1" id="KW-1133">Transmembrane helix</keyword>
<proteinExistence type="predicted"/>
<feature type="transmembrane region" description="Helical" evidence="1">
    <location>
        <begin position="6"/>
        <end position="25"/>
    </location>
</feature>
<evidence type="ECO:0000256" key="1">
    <source>
        <dbReference type="SAM" id="Phobius"/>
    </source>
</evidence>
<keyword evidence="1" id="KW-0812">Transmembrane</keyword>
<gene>
    <name evidence="2" type="ORF">GU243_18040</name>
</gene>
<keyword evidence="1" id="KW-0472">Membrane</keyword>
<organism evidence="2 3">
    <name type="scientific">Pseudarthrobacter psychrotolerans</name>
    <dbReference type="NCBI Taxonomy" id="2697569"/>
    <lineage>
        <taxon>Bacteria</taxon>
        <taxon>Bacillati</taxon>
        <taxon>Actinomycetota</taxon>
        <taxon>Actinomycetes</taxon>
        <taxon>Micrococcales</taxon>
        <taxon>Micrococcaceae</taxon>
        <taxon>Pseudarthrobacter</taxon>
    </lineage>
</organism>
<evidence type="ECO:0000313" key="3">
    <source>
        <dbReference type="Proteomes" id="UP000464186"/>
    </source>
</evidence>
<keyword evidence="3" id="KW-1185">Reference proteome</keyword>
<dbReference type="KEGG" id="psey:GU243_18040"/>